<proteinExistence type="predicted"/>
<dbReference type="EMBL" id="BK016067">
    <property type="protein sequence ID" value="DAF92472.1"/>
    <property type="molecule type" value="Genomic_DNA"/>
</dbReference>
<organism evidence="1">
    <name type="scientific">Siphoviridae sp. ctkhg5</name>
    <dbReference type="NCBI Taxonomy" id="2825643"/>
    <lineage>
        <taxon>Viruses</taxon>
        <taxon>Duplodnaviria</taxon>
        <taxon>Heunggongvirae</taxon>
        <taxon>Uroviricota</taxon>
        <taxon>Caudoviricetes</taxon>
    </lineage>
</organism>
<evidence type="ECO:0000313" key="1">
    <source>
        <dbReference type="EMBL" id="DAF92472.1"/>
    </source>
</evidence>
<protein>
    <submittedName>
        <fullName evidence="1">Uncharacterized protein</fullName>
    </submittedName>
</protein>
<sequence>MTLPPGSLYVAAVRPECSWSIEREALADIQDTIYTAMWARGMCSTDEPPSVVRPRDIERTKRERERTKQAIKRLQDPNVKWEEVTE</sequence>
<reference evidence="1" key="1">
    <citation type="journal article" date="2021" name="Proc. Natl. Acad. Sci. U.S.A.">
        <title>A Catalog of Tens of Thousands of Viruses from Human Metagenomes Reveals Hidden Associations with Chronic Diseases.</title>
        <authorList>
            <person name="Tisza M.J."/>
            <person name="Buck C.B."/>
        </authorList>
    </citation>
    <scope>NUCLEOTIDE SEQUENCE</scope>
    <source>
        <strain evidence="1">Ctkhg5</strain>
    </source>
</reference>
<accession>A0A8S5UDC1</accession>
<name>A0A8S5UDC1_9CAUD</name>